<reference evidence="2 3" key="1">
    <citation type="submission" date="2018-08" db="EMBL/GenBank/DDBJ databases">
        <authorList>
            <person name="Laetsch R D."/>
            <person name="Stevens L."/>
            <person name="Kumar S."/>
            <person name="Blaxter L. M."/>
        </authorList>
    </citation>
    <scope>NUCLEOTIDE SEQUENCE [LARGE SCALE GENOMIC DNA]</scope>
</reference>
<feature type="compositionally biased region" description="Polar residues" evidence="1">
    <location>
        <begin position="65"/>
        <end position="92"/>
    </location>
</feature>
<organism evidence="2 3">
    <name type="scientific">Acanthocheilonema viteae</name>
    <name type="common">Filarial nematode worm</name>
    <name type="synonym">Dipetalonema viteae</name>
    <dbReference type="NCBI Taxonomy" id="6277"/>
    <lineage>
        <taxon>Eukaryota</taxon>
        <taxon>Metazoa</taxon>
        <taxon>Ecdysozoa</taxon>
        <taxon>Nematoda</taxon>
        <taxon>Chromadorea</taxon>
        <taxon>Rhabditida</taxon>
        <taxon>Spirurina</taxon>
        <taxon>Spiruromorpha</taxon>
        <taxon>Filarioidea</taxon>
        <taxon>Onchocercidae</taxon>
        <taxon>Acanthocheilonema</taxon>
    </lineage>
</organism>
<dbReference type="GO" id="GO:0020037">
    <property type="term" value="F:heme binding"/>
    <property type="evidence" value="ECO:0007669"/>
    <property type="project" value="InterPro"/>
</dbReference>
<dbReference type="SUPFAM" id="SSF46458">
    <property type="entry name" value="Globin-like"/>
    <property type="match status" value="1"/>
</dbReference>
<sequence>MSFDSSYLSNSSVQSSSHGLLTKPRSVTALQKVPQKMNPFKFPDVFDDQKISRRPHSTDIVKSLQAVSSGSNSKKSDRMTPTMQRPSTVSTIKSPFITPNSQSIILFCMENARSDIALRIVQRMAHKRDDFAQFYANLSSEQSNELVMALKKFLNDIVQNITNLEKIRQISNKYGTEQAHKRSWGFKADFFAVLADALATECVFLDGATHQPTETIEAWASLVEIMFTNVRDGYYMETRMLRHNWHNFHSQSNLSSQSDQSLDGDSLQSLPSLNHMFTTA</sequence>
<accession>A0A498S4M6</accession>
<evidence type="ECO:0008006" key="4">
    <source>
        <dbReference type="Google" id="ProtNLM"/>
    </source>
</evidence>
<feature type="region of interest" description="Disordered" evidence="1">
    <location>
        <begin position="56"/>
        <end position="92"/>
    </location>
</feature>
<dbReference type="InterPro" id="IPR009050">
    <property type="entry name" value="Globin-like_sf"/>
</dbReference>
<keyword evidence="3" id="KW-1185">Reference proteome</keyword>
<name>A0A498S4M6_ACAVI</name>
<dbReference type="EMBL" id="UPTC01000145">
    <property type="protein sequence ID" value="VBB26798.1"/>
    <property type="molecule type" value="Genomic_DNA"/>
</dbReference>
<dbReference type="InterPro" id="IPR044399">
    <property type="entry name" value="Mb-like_M"/>
</dbReference>
<dbReference type="InterPro" id="IPR012292">
    <property type="entry name" value="Globin/Proto"/>
</dbReference>
<evidence type="ECO:0000256" key="1">
    <source>
        <dbReference type="SAM" id="MobiDB-lite"/>
    </source>
</evidence>
<gene>
    <name evidence="2" type="ORF">NAV_LOCUS1628</name>
</gene>
<proteinExistence type="predicted"/>
<dbReference type="Proteomes" id="UP000276991">
    <property type="component" value="Unassembled WGS sequence"/>
</dbReference>
<dbReference type="Gene3D" id="1.10.490.10">
    <property type="entry name" value="Globins"/>
    <property type="match status" value="1"/>
</dbReference>
<dbReference type="CDD" id="cd01040">
    <property type="entry name" value="Mb-like"/>
    <property type="match status" value="1"/>
</dbReference>
<dbReference type="OrthoDB" id="5854162at2759"/>
<dbReference type="GO" id="GO:0019825">
    <property type="term" value="F:oxygen binding"/>
    <property type="evidence" value="ECO:0007669"/>
    <property type="project" value="InterPro"/>
</dbReference>
<dbReference type="AlphaFoldDB" id="A0A498S4M6"/>
<evidence type="ECO:0000313" key="2">
    <source>
        <dbReference type="EMBL" id="VBB26798.1"/>
    </source>
</evidence>
<evidence type="ECO:0000313" key="3">
    <source>
        <dbReference type="Proteomes" id="UP000276991"/>
    </source>
</evidence>
<feature type="region of interest" description="Disordered" evidence="1">
    <location>
        <begin position="1"/>
        <end position="21"/>
    </location>
</feature>
<feature type="compositionally biased region" description="Low complexity" evidence="1">
    <location>
        <begin position="1"/>
        <end position="17"/>
    </location>
</feature>
<protein>
    <recommendedName>
        <fullName evidence="4">Globin family profile domain-containing protein</fullName>
    </recommendedName>
</protein>